<organism evidence="2 3">
    <name type="scientific">Coffea canephora</name>
    <name type="common">Robusta coffee</name>
    <dbReference type="NCBI Taxonomy" id="49390"/>
    <lineage>
        <taxon>Eukaryota</taxon>
        <taxon>Viridiplantae</taxon>
        <taxon>Streptophyta</taxon>
        <taxon>Embryophyta</taxon>
        <taxon>Tracheophyta</taxon>
        <taxon>Spermatophyta</taxon>
        <taxon>Magnoliopsida</taxon>
        <taxon>eudicotyledons</taxon>
        <taxon>Gunneridae</taxon>
        <taxon>Pentapetalae</taxon>
        <taxon>asterids</taxon>
        <taxon>lamiids</taxon>
        <taxon>Gentianales</taxon>
        <taxon>Rubiaceae</taxon>
        <taxon>Ixoroideae</taxon>
        <taxon>Gardenieae complex</taxon>
        <taxon>Bertiereae - Coffeeae clade</taxon>
        <taxon>Coffeeae</taxon>
        <taxon>Coffea</taxon>
    </lineage>
</organism>
<proteinExistence type="predicted"/>
<dbReference type="EMBL" id="HG739216">
    <property type="protein sequence ID" value="CDP16567.1"/>
    <property type="molecule type" value="Genomic_DNA"/>
</dbReference>
<dbReference type="InterPro" id="IPR010800">
    <property type="entry name" value="GRP"/>
</dbReference>
<dbReference type="Pfam" id="PF07172">
    <property type="entry name" value="GRP"/>
    <property type="match status" value="1"/>
</dbReference>
<reference evidence="3" key="1">
    <citation type="journal article" date="2014" name="Science">
        <title>The coffee genome provides insight into the convergent evolution of caffeine biosynthesis.</title>
        <authorList>
            <person name="Denoeud F."/>
            <person name="Carretero-Paulet L."/>
            <person name="Dereeper A."/>
            <person name="Droc G."/>
            <person name="Guyot R."/>
            <person name="Pietrella M."/>
            <person name="Zheng C."/>
            <person name="Alberti A."/>
            <person name="Anthony F."/>
            <person name="Aprea G."/>
            <person name="Aury J.M."/>
            <person name="Bento P."/>
            <person name="Bernard M."/>
            <person name="Bocs S."/>
            <person name="Campa C."/>
            <person name="Cenci A."/>
            <person name="Combes M.C."/>
            <person name="Crouzillat D."/>
            <person name="Da Silva C."/>
            <person name="Daddiego L."/>
            <person name="De Bellis F."/>
            <person name="Dussert S."/>
            <person name="Garsmeur O."/>
            <person name="Gayraud T."/>
            <person name="Guignon V."/>
            <person name="Jahn K."/>
            <person name="Jamilloux V."/>
            <person name="Joet T."/>
            <person name="Labadie K."/>
            <person name="Lan T."/>
            <person name="Leclercq J."/>
            <person name="Lepelley M."/>
            <person name="Leroy T."/>
            <person name="Li L.T."/>
            <person name="Librado P."/>
            <person name="Lopez L."/>
            <person name="Munoz A."/>
            <person name="Noel B."/>
            <person name="Pallavicini A."/>
            <person name="Perrotta G."/>
            <person name="Poncet V."/>
            <person name="Pot D."/>
            <person name="Priyono X."/>
            <person name="Rigoreau M."/>
            <person name="Rouard M."/>
            <person name="Rozas J."/>
            <person name="Tranchant-Dubreuil C."/>
            <person name="VanBuren R."/>
            <person name="Zhang Q."/>
            <person name="Andrade A.C."/>
            <person name="Argout X."/>
            <person name="Bertrand B."/>
            <person name="de Kochko A."/>
            <person name="Graziosi G."/>
            <person name="Henry R.J."/>
            <person name="Jayarama X."/>
            <person name="Ming R."/>
            <person name="Nagai C."/>
            <person name="Rounsley S."/>
            <person name="Sankoff D."/>
            <person name="Giuliano G."/>
            <person name="Albert V.A."/>
            <person name="Wincker P."/>
            <person name="Lashermes P."/>
        </authorList>
    </citation>
    <scope>NUCLEOTIDE SEQUENCE [LARGE SCALE GENOMIC DNA]</scope>
    <source>
        <strain evidence="3">cv. DH200-94</strain>
    </source>
</reference>
<evidence type="ECO:0000313" key="3">
    <source>
        <dbReference type="Proteomes" id="UP000295252"/>
    </source>
</evidence>
<dbReference type="AlphaFoldDB" id="A0A068V7N7"/>
<evidence type="ECO:0008006" key="4">
    <source>
        <dbReference type="Google" id="ProtNLM"/>
    </source>
</evidence>
<name>A0A068V7N7_COFCA</name>
<keyword evidence="3" id="KW-1185">Reference proteome</keyword>
<dbReference type="OrthoDB" id="1936545at2759"/>
<keyword evidence="1" id="KW-0732">Signal</keyword>
<dbReference type="PANTHER" id="PTHR37389">
    <property type="entry name" value="NODULIN-24"/>
    <property type="match status" value="1"/>
</dbReference>
<dbReference type="InParanoid" id="A0A068V7N7"/>
<evidence type="ECO:0000313" key="2">
    <source>
        <dbReference type="EMBL" id="CDP16567.1"/>
    </source>
</evidence>
<sequence>MGSKALLFFCISVAVVLAITSQAAGRELAETFTSVNDWNPHYVGDPGGGGGGNYGGWGYGRGGGGRYGQAVDAEP</sequence>
<feature type="chain" id="PRO_5001655613" description="Glycine-rich protein" evidence="1">
    <location>
        <begin position="19"/>
        <end position="75"/>
    </location>
</feature>
<evidence type="ECO:0000256" key="1">
    <source>
        <dbReference type="SAM" id="SignalP"/>
    </source>
</evidence>
<dbReference type="PhylomeDB" id="A0A068V7N7"/>
<dbReference type="Gramene" id="CDP16567">
    <property type="protein sequence ID" value="CDP16567"/>
    <property type="gene ID" value="GSCOC_T00018964001"/>
</dbReference>
<accession>A0A068V7N7</accession>
<gene>
    <name evidence="2" type="ORF">GSCOC_T00018964001</name>
</gene>
<feature type="signal peptide" evidence="1">
    <location>
        <begin position="1"/>
        <end position="18"/>
    </location>
</feature>
<dbReference type="PANTHER" id="PTHR37389:SF16">
    <property type="entry name" value="GLYCINE-RICH CELL WALL STRUCTURAL PROTEIN"/>
    <property type="match status" value="1"/>
</dbReference>
<protein>
    <recommendedName>
        <fullName evidence="4">Glycine-rich protein</fullName>
    </recommendedName>
</protein>
<dbReference type="Proteomes" id="UP000295252">
    <property type="component" value="Chromosome V"/>
</dbReference>